<name>A0A955I840_9BACT</name>
<reference evidence="2" key="2">
    <citation type="journal article" date="2021" name="Microbiome">
        <title>Successional dynamics and alternative stable states in a saline activated sludge microbial community over 9 years.</title>
        <authorList>
            <person name="Wang Y."/>
            <person name="Ye J."/>
            <person name="Ju F."/>
            <person name="Liu L."/>
            <person name="Boyd J.A."/>
            <person name="Deng Y."/>
            <person name="Parks D.H."/>
            <person name="Jiang X."/>
            <person name="Yin X."/>
            <person name="Woodcroft B.J."/>
            <person name="Tyson G.W."/>
            <person name="Hugenholtz P."/>
            <person name="Polz M.F."/>
            <person name="Zhang T."/>
        </authorList>
    </citation>
    <scope>NUCLEOTIDE SEQUENCE</scope>
    <source>
        <strain evidence="2">HKST-UBA15</strain>
    </source>
</reference>
<sequence>MNLFLSKVYAQVDGVASPTIPFTPPGSITPTTAGPTTAVVGPSISLTSEETTLEVGMTSKIQVVIDTQLQPISQYSIQLLFSPEYLRIVDFDDSTDSIEIDFRDTFFDETINEVSQQQGIITLSAENPAGSSSITNRVIAEIEVEALKAGFAEVSIGRESTNLLTPGSEDILQTINTVEFVIGGDGQTEPTTVVPTTSNNPNVTILPSSEIPLPSRTPDTAITDNLRAPAALILGVFLISMGSYFIKLRNTDAIKKN</sequence>
<organism evidence="2 3">
    <name type="scientific">Candidatus Dojkabacteria bacterium</name>
    <dbReference type="NCBI Taxonomy" id="2099670"/>
    <lineage>
        <taxon>Bacteria</taxon>
        <taxon>Candidatus Dojkabacteria</taxon>
    </lineage>
</organism>
<feature type="transmembrane region" description="Helical" evidence="1">
    <location>
        <begin position="226"/>
        <end position="246"/>
    </location>
</feature>
<evidence type="ECO:0000313" key="2">
    <source>
        <dbReference type="EMBL" id="MCA9379599.1"/>
    </source>
</evidence>
<evidence type="ECO:0000256" key="1">
    <source>
        <dbReference type="SAM" id="Phobius"/>
    </source>
</evidence>
<reference evidence="2" key="1">
    <citation type="submission" date="2020-04" db="EMBL/GenBank/DDBJ databases">
        <authorList>
            <person name="Zhang T."/>
        </authorList>
    </citation>
    <scope>NUCLEOTIDE SEQUENCE</scope>
    <source>
        <strain evidence="2">HKST-UBA15</strain>
    </source>
</reference>
<keyword evidence="1" id="KW-0812">Transmembrane</keyword>
<gene>
    <name evidence="2" type="ORF">KC675_00280</name>
</gene>
<accession>A0A955I840</accession>
<protein>
    <recommendedName>
        <fullName evidence="4">Cohesin domain-containing protein</fullName>
    </recommendedName>
</protein>
<dbReference type="Gene3D" id="2.60.40.680">
    <property type="match status" value="1"/>
</dbReference>
<evidence type="ECO:0000313" key="3">
    <source>
        <dbReference type="Proteomes" id="UP000745577"/>
    </source>
</evidence>
<proteinExistence type="predicted"/>
<evidence type="ECO:0008006" key="4">
    <source>
        <dbReference type="Google" id="ProtNLM"/>
    </source>
</evidence>
<dbReference type="Proteomes" id="UP000745577">
    <property type="component" value="Unassembled WGS sequence"/>
</dbReference>
<dbReference type="EMBL" id="JAGQLL010000003">
    <property type="protein sequence ID" value="MCA9379599.1"/>
    <property type="molecule type" value="Genomic_DNA"/>
</dbReference>
<dbReference type="AlphaFoldDB" id="A0A955I840"/>
<keyword evidence="1" id="KW-0472">Membrane</keyword>
<keyword evidence="1" id="KW-1133">Transmembrane helix</keyword>
<comment type="caution">
    <text evidence="2">The sequence shown here is derived from an EMBL/GenBank/DDBJ whole genome shotgun (WGS) entry which is preliminary data.</text>
</comment>